<reference evidence="3 4" key="1">
    <citation type="submission" date="2020-08" db="EMBL/GenBank/DDBJ databases">
        <title>Genomic Encyclopedia of Type Strains, Phase IV (KMG-IV): sequencing the most valuable type-strain genomes for metagenomic binning, comparative biology and taxonomic classification.</title>
        <authorList>
            <person name="Goeker M."/>
        </authorList>
    </citation>
    <scope>NUCLEOTIDE SEQUENCE [LARGE SCALE GENOMIC DNA]</scope>
    <source>
        <strain evidence="3 4">DSM 103725</strain>
    </source>
</reference>
<organism evidence="3 4">
    <name type="scientific">Algisphaera agarilytica</name>
    <dbReference type="NCBI Taxonomy" id="1385975"/>
    <lineage>
        <taxon>Bacteria</taxon>
        <taxon>Pseudomonadati</taxon>
        <taxon>Planctomycetota</taxon>
        <taxon>Phycisphaerae</taxon>
        <taxon>Phycisphaerales</taxon>
        <taxon>Phycisphaeraceae</taxon>
        <taxon>Algisphaera</taxon>
    </lineage>
</organism>
<name>A0A7X0H451_9BACT</name>
<dbReference type="Gene3D" id="1.25.40.10">
    <property type="entry name" value="Tetratricopeptide repeat domain"/>
    <property type="match status" value="2"/>
</dbReference>
<dbReference type="InterPro" id="IPR019734">
    <property type="entry name" value="TPR_rpt"/>
</dbReference>
<keyword evidence="4" id="KW-1185">Reference proteome</keyword>
<feature type="compositionally biased region" description="Low complexity" evidence="2">
    <location>
        <begin position="11"/>
        <end position="20"/>
    </location>
</feature>
<feature type="region of interest" description="Disordered" evidence="2">
    <location>
        <begin position="1"/>
        <end position="48"/>
    </location>
</feature>
<evidence type="ECO:0000256" key="2">
    <source>
        <dbReference type="SAM" id="MobiDB-lite"/>
    </source>
</evidence>
<comment type="caution">
    <text evidence="3">The sequence shown here is derived from an EMBL/GenBank/DDBJ whole genome shotgun (WGS) entry which is preliminary data.</text>
</comment>
<dbReference type="Proteomes" id="UP000541810">
    <property type="component" value="Unassembled WGS sequence"/>
</dbReference>
<sequence>MAFFGKKKSSGDSAAPAADGAGDGMDSGSGGSVAGAAASGPSFPRDPRKARKFFDHAETVSEAKNYDYAVEMYINGLRHDPDNMSRHEELLEVAKRRKLAGGKKAGFKDKNLKSLGPDAVAKMLDAERVWAMNFLENALMREFMRRAVDANDAEPDLNLGEVAYWIGCMALDFANPKGKSKDYIQLRDLFSRIGSFDKAIIANKKAYQLDPKNDNLLAELKDLEAQNYANKNTSTEEGGFRDNLKDDEAALEAQQGNTRAVSVVDQNIEKRRDEYEEDPEDIDRLTKLVDALLKKEEYEEEEEAMKLLGKAHEQTGQYRHKVRIGDIKMKQYNRDLRDIKKNLEVAPGDDYFTGRLEETTQEKLQFELGEYQERVKNYPTDLKLKYELGRRMYQAELIDEAIGLLQDAKREPKSKGNAYLILGRCFMQKEWVDEAISTLAEAIEGHGVPDDALGKELRYDKMVALMKNAENAKNLDHAEEANQLASELLQADIKYKDIMDKKKAATELLNTLRNG</sequence>
<feature type="repeat" description="TPR" evidence="1">
    <location>
        <begin position="180"/>
        <end position="213"/>
    </location>
</feature>
<dbReference type="RefSeq" id="WP_184676511.1">
    <property type="nucleotide sequence ID" value="NZ_JACHGY010000001.1"/>
</dbReference>
<dbReference type="SUPFAM" id="SSF48452">
    <property type="entry name" value="TPR-like"/>
    <property type="match status" value="1"/>
</dbReference>
<feature type="compositionally biased region" description="Gly residues" evidence="2">
    <location>
        <begin position="21"/>
        <end position="33"/>
    </location>
</feature>
<protein>
    <recommendedName>
        <fullName evidence="5">Tetratricopeptide repeat-containing protein</fullName>
    </recommendedName>
</protein>
<evidence type="ECO:0000313" key="4">
    <source>
        <dbReference type="Proteomes" id="UP000541810"/>
    </source>
</evidence>
<evidence type="ECO:0000256" key="1">
    <source>
        <dbReference type="PROSITE-ProRule" id="PRU00339"/>
    </source>
</evidence>
<accession>A0A7X0H451</accession>
<dbReference type="InterPro" id="IPR011990">
    <property type="entry name" value="TPR-like_helical_dom_sf"/>
</dbReference>
<proteinExistence type="predicted"/>
<evidence type="ECO:0000313" key="3">
    <source>
        <dbReference type="EMBL" id="MBB6428937.1"/>
    </source>
</evidence>
<gene>
    <name evidence="3" type="ORF">HNQ40_000743</name>
</gene>
<dbReference type="EMBL" id="JACHGY010000001">
    <property type="protein sequence ID" value="MBB6428937.1"/>
    <property type="molecule type" value="Genomic_DNA"/>
</dbReference>
<evidence type="ECO:0008006" key="5">
    <source>
        <dbReference type="Google" id="ProtNLM"/>
    </source>
</evidence>
<keyword evidence="1" id="KW-0802">TPR repeat</keyword>
<feature type="compositionally biased region" description="Low complexity" evidence="2">
    <location>
        <begin position="34"/>
        <end position="43"/>
    </location>
</feature>
<dbReference type="PROSITE" id="PS50005">
    <property type="entry name" value="TPR"/>
    <property type="match status" value="1"/>
</dbReference>
<dbReference type="AlphaFoldDB" id="A0A7X0H451"/>